<sequence length="54" mass="5558">MAYGMAKALPEGLPEGPSFRRFPVRIDPPNADLGDLGAGPLHVLSVSAGRGEGL</sequence>
<dbReference type="AlphaFoldDB" id="A0A8H9H4W6"/>
<organism evidence="2 3">
    <name type="scientific">Microbispora bryophytorum</name>
    <dbReference type="NCBI Taxonomy" id="1460882"/>
    <lineage>
        <taxon>Bacteria</taxon>
        <taxon>Bacillati</taxon>
        <taxon>Actinomycetota</taxon>
        <taxon>Actinomycetes</taxon>
        <taxon>Streptosporangiales</taxon>
        <taxon>Streptosporangiaceae</taxon>
        <taxon>Microbispora</taxon>
    </lineage>
</organism>
<protein>
    <submittedName>
        <fullName evidence="2">Uncharacterized protein</fullName>
    </submittedName>
</protein>
<evidence type="ECO:0000313" key="2">
    <source>
        <dbReference type="EMBL" id="GGO27570.1"/>
    </source>
</evidence>
<gene>
    <name evidence="2" type="ORF">GCM10011574_61110</name>
</gene>
<dbReference type="Proteomes" id="UP000653480">
    <property type="component" value="Unassembled WGS sequence"/>
</dbReference>
<feature type="region of interest" description="Disordered" evidence="1">
    <location>
        <begin position="1"/>
        <end position="24"/>
    </location>
</feature>
<name>A0A8H9H4W6_9ACTN</name>
<evidence type="ECO:0000256" key="1">
    <source>
        <dbReference type="SAM" id="MobiDB-lite"/>
    </source>
</evidence>
<reference evidence="2" key="1">
    <citation type="journal article" date="2014" name="Int. J. Syst. Evol. Microbiol.">
        <title>Complete genome sequence of Corynebacterium casei LMG S-19264T (=DSM 44701T), isolated from a smear-ripened cheese.</title>
        <authorList>
            <consortium name="US DOE Joint Genome Institute (JGI-PGF)"/>
            <person name="Walter F."/>
            <person name="Albersmeier A."/>
            <person name="Kalinowski J."/>
            <person name="Ruckert C."/>
        </authorList>
    </citation>
    <scope>NUCLEOTIDE SEQUENCE</scope>
    <source>
        <strain evidence="2">CGMCC 4.7138</strain>
    </source>
</reference>
<accession>A0A8H9H4W6</accession>
<comment type="caution">
    <text evidence="2">The sequence shown here is derived from an EMBL/GenBank/DDBJ whole genome shotgun (WGS) entry which is preliminary data.</text>
</comment>
<evidence type="ECO:0000313" key="3">
    <source>
        <dbReference type="Proteomes" id="UP000653480"/>
    </source>
</evidence>
<keyword evidence="3" id="KW-1185">Reference proteome</keyword>
<reference evidence="2" key="2">
    <citation type="submission" date="2020-09" db="EMBL/GenBank/DDBJ databases">
        <authorList>
            <person name="Sun Q."/>
            <person name="Zhou Y."/>
        </authorList>
    </citation>
    <scope>NUCLEOTIDE SEQUENCE</scope>
    <source>
        <strain evidence="2">CGMCC 4.7138</strain>
    </source>
</reference>
<dbReference type="EMBL" id="BMMN01000015">
    <property type="protein sequence ID" value="GGO27570.1"/>
    <property type="molecule type" value="Genomic_DNA"/>
</dbReference>
<proteinExistence type="predicted"/>